<dbReference type="Pfam" id="PF01060">
    <property type="entry name" value="TTR-52"/>
    <property type="match status" value="1"/>
</dbReference>
<dbReference type="PANTHER" id="PTHR21700:SF46">
    <property type="entry name" value="TRANSTHYRETIN-LIKE PROTEIN 52"/>
    <property type="match status" value="1"/>
</dbReference>
<keyword evidence="3" id="KW-0964">Secreted</keyword>
<evidence type="ECO:0000313" key="6">
    <source>
        <dbReference type="EMBL" id="CEF62279.1"/>
    </source>
</evidence>
<evidence type="ECO:0000256" key="4">
    <source>
        <dbReference type="ARBA" id="ARBA00022729"/>
    </source>
</evidence>
<organism evidence="6">
    <name type="scientific">Strongyloides ratti</name>
    <name type="common">Parasitic roundworm</name>
    <dbReference type="NCBI Taxonomy" id="34506"/>
    <lineage>
        <taxon>Eukaryota</taxon>
        <taxon>Metazoa</taxon>
        <taxon>Ecdysozoa</taxon>
        <taxon>Nematoda</taxon>
        <taxon>Chromadorea</taxon>
        <taxon>Rhabditida</taxon>
        <taxon>Tylenchina</taxon>
        <taxon>Panagrolaimomorpha</taxon>
        <taxon>Strongyloidoidea</taxon>
        <taxon>Strongyloididae</taxon>
        <taxon>Strongyloides</taxon>
    </lineage>
</organism>
<dbReference type="GO" id="GO:0005576">
    <property type="term" value="C:extracellular region"/>
    <property type="evidence" value="ECO:0007669"/>
    <property type="project" value="UniProtKB-SubCell"/>
</dbReference>
<gene>
    <name evidence="6 8 9" type="ORF">SRAE_1000055200</name>
</gene>
<name>A0A090L493_STRRB</name>
<evidence type="ECO:0000256" key="2">
    <source>
        <dbReference type="ARBA" id="ARBA00010112"/>
    </source>
</evidence>
<dbReference type="EMBL" id="LN609528">
    <property type="protein sequence ID" value="CEF62279.1"/>
    <property type="molecule type" value="Genomic_DNA"/>
</dbReference>
<dbReference type="InterPro" id="IPR038479">
    <property type="entry name" value="Transthyretin-like_sf"/>
</dbReference>
<dbReference type="RefSeq" id="XP_024501481.1">
    <property type="nucleotide sequence ID" value="XM_024647400.1"/>
</dbReference>
<dbReference type="GeneID" id="36374644"/>
<dbReference type="WBParaSite" id="SRAE_1000055200.1">
    <property type="protein sequence ID" value="SRAE_1000055200.1"/>
    <property type="gene ID" value="WBGene00257149"/>
</dbReference>
<evidence type="ECO:0000256" key="3">
    <source>
        <dbReference type="ARBA" id="ARBA00022525"/>
    </source>
</evidence>
<dbReference type="OMA" id="MGRTWSK"/>
<dbReference type="GO" id="GO:0009986">
    <property type="term" value="C:cell surface"/>
    <property type="evidence" value="ECO:0007669"/>
    <property type="project" value="InterPro"/>
</dbReference>
<comment type="similarity">
    <text evidence="2">Belongs to the nematode transthyretin-like family.</text>
</comment>
<sequence>MFIKFFLLLFSLGLYFINGHQGCFKIIGRLKCPTDEYRHGNVKVILMDKDYLPWETDDEMGYNITDYKGNFEVSGCGEDVGGWNAPDPYLLITHRCPEKGHTVSIARRTKIIYLNQTHLPEVMHIDTALLD</sequence>
<evidence type="ECO:0000313" key="7">
    <source>
        <dbReference type="Proteomes" id="UP000035682"/>
    </source>
</evidence>
<proteinExistence type="inferred from homology"/>
<comment type="subcellular location">
    <subcellularLocation>
        <location evidence="1">Secreted</location>
    </subcellularLocation>
</comment>
<dbReference type="CTD" id="36374644"/>
<keyword evidence="7" id="KW-1185">Reference proteome</keyword>
<keyword evidence="4 5" id="KW-0732">Signal</keyword>
<dbReference type="Proteomes" id="UP000035682">
    <property type="component" value="Unplaced"/>
</dbReference>
<dbReference type="OrthoDB" id="5782901at2759"/>
<dbReference type="WormBase" id="SRAE_1000055200">
    <property type="protein sequence ID" value="SRP10219"/>
    <property type="gene ID" value="WBGene00257149"/>
</dbReference>
<protein>
    <submittedName>
        <fullName evidence="6 8">Transthyretin-like family-containing protein</fullName>
    </submittedName>
</protein>
<dbReference type="InterPro" id="IPR001534">
    <property type="entry name" value="Transthyretin-like"/>
</dbReference>
<reference evidence="6 7" key="1">
    <citation type="submission" date="2014-09" db="EMBL/GenBank/DDBJ databases">
        <authorList>
            <person name="Martin A.A."/>
        </authorList>
    </citation>
    <scope>NUCLEOTIDE SEQUENCE</scope>
    <source>
        <strain evidence="7">ED321</strain>
        <strain evidence="6">ED321 Heterogonic</strain>
    </source>
</reference>
<dbReference type="Gene3D" id="2.60.40.3330">
    <property type="match status" value="1"/>
</dbReference>
<feature type="signal peptide" evidence="5">
    <location>
        <begin position="1"/>
        <end position="19"/>
    </location>
</feature>
<evidence type="ECO:0000313" key="9">
    <source>
        <dbReference type="WormBase" id="SRAE_1000055200"/>
    </source>
</evidence>
<dbReference type="AlphaFoldDB" id="A0A090L493"/>
<evidence type="ECO:0000256" key="1">
    <source>
        <dbReference type="ARBA" id="ARBA00004613"/>
    </source>
</evidence>
<feature type="chain" id="PRO_5015030476" evidence="5">
    <location>
        <begin position="20"/>
        <end position="131"/>
    </location>
</feature>
<reference evidence="8" key="2">
    <citation type="submission" date="2020-12" db="UniProtKB">
        <authorList>
            <consortium name="WormBaseParasite"/>
        </authorList>
    </citation>
    <scope>IDENTIFICATION</scope>
</reference>
<dbReference type="PANTHER" id="PTHR21700">
    <property type="entry name" value="TRANSTHYRETIN-LIKE FAMILY PROTEIN-RELATED"/>
    <property type="match status" value="1"/>
</dbReference>
<evidence type="ECO:0000313" key="8">
    <source>
        <dbReference type="WBParaSite" id="SRAE_1000055200.1"/>
    </source>
</evidence>
<evidence type="ECO:0000256" key="5">
    <source>
        <dbReference type="SAM" id="SignalP"/>
    </source>
</evidence>
<accession>A0A090L493</accession>